<dbReference type="PANTHER" id="PTHR24421">
    <property type="entry name" value="NITRATE/NITRITE SENSOR PROTEIN NARX-RELATED"/>
    <property type="match status" value="1"/>
</dbReference>
<dbReference type="InterPro" id="IPR011712">
    <property type="entry name" value="Sig_transdc_His_kin_sub3_dim/P"/>
</dbReference>
<feature type="non-terminal residue" evidence="11">
    <location>
        <position position="282"/>
    </location>
</feature>
<proteinExistence type="predicted"/>
<evidence type="ECO:0000256" key="7">
    <source>
        <dbReference type="ARBA" id="ARBA00022840"/>
    </source>
</evidence>
<dbReference type="Gene3D" id="1.20.5.1930">
    <property type="match status" value="1"/>
</dbReference>
<keyword evidence="7" id="KW-0067">ATP-binding</keyword>
<keyword evidence="8" id="KW-0902">Two-component regulatory system</keyword>
<evidence type="ECO:0000256" key="6">
    <source>
        <dbReference type="ARBA" id="ARBA00022777"/>
    </source>
</evidence>
<evidence type="ECO:0000256" key="4">
    <source>
        <dbReference type="ARBA" id="ARBA00022679"/>
    </source>
</evidence>
<evidence type="ECO:0000256" key="2">
    <source>
        <dbReference type="ARBA" id="ARBA00012438"/>
    </source>
</evidence>
<dbReference type="EMBL" id="JBHSBL010000011">
    <property type="protein sequence ID" value="MFC4065471.1"/>
    <property type="molecule type" value="Genomic_DNA"/>
</dbReference>
<reference evidence="12" key="1">
    <citation type="journal article" date="2019" name="Int. J. Syst. Evol. Microbiol.">
        <title>The Global Catalogue of Microorganisms (GCM) 10K type strain sequencing project: providing services to taxonomists for standard genome sequencing and annotation.</title>
        <authorList>
            <consortium name="The Broad Institute Genomics Platform"/>
            <consortium name="The Broad Institute Genome Sequencing Center for Infectious Disease"/>
            <person name="Wu L."/>
            <person name="Ma J."/>
        </authorList>
    </citation>
    <scope>NUCLEOTIDE SEQUENCE [LARGE SCALE GENOMIC DNA]</scope>
    <source>
        <strain evidence="12">TBRC 5832</strain>
    </source>
</reference>
<dbReference type="EC" id="2.7.13.3" evidence="2"/>
<protein>
    <recommendedName>
        <fullName evidence="2">histidine kinase</fullName>
        <ecNumber evidence="2">2.7.13.3</ecNumber>
    </recommendedName>
</protein>
<feature type="transmembrane region" description="Helical" evidence="9">
    <location>
        <begin position="18"/>
        <end position="37"/>
    </location>
</feature>
<dbReference type="Proteomes" id="UP001595867">
    <property type="component" value="Unassembled WGS sequence"/>
</dbReference>
<sequence>MFSRALAFARHGVGRHPLLLDTLLGGVLAAPALIIAMTPDPPVGPMSPGSVGVSLLAWVAVACRRLWPLAVLVVTGLTTVALTLWNGSQQPALVISLVVVVYTVASRLDRPRTWMMAAAVALPHYAATVWTSSSSWWAPQNLGSLAWIGMAAAAGDATRSRLAYVAEVEERARRAEQDRDQEARRRVVEERIRIARELHDVVSHHIAVINVQAGAARHVLRQQPQAADTALEHIRNASDTVLRELGSIVGVLRQPDEPDSTEPTRGLARIGKLLEAAGAARL</sequence>
<accession>A0ABV8IQH2</accession>
<keyword evidence="9" id="KW-1133">Transmembrane helix</keyword>
<dbReference type="RefSeq" id="WP_378066496.1">
    <property type="nucleotide sequence ID" value="NZ_JBHSBL010000011.1"/>
</dbReference>
<keyword evidence="6 11" id="KW-0418">Kinase</keyword>
<name>A0ABV8IQH2_9ACTN</name>
<feature type="transmembrane region" description="Helical" evidence="9">
    <location>
        <begin position="43"/>
        <end position="61"/>
    </location>
</feature>
<keyword evidence="9" id="KW-0472">Membrane</keyword>
<evidence type="ECO:0000256" key="5">
    <source>
        <dbReference type="ARBA" id="ARBA00022741"/>
    </source>
</evidence>
<feature type="transmembrane region" description="Helical" evidence="9">
    <location>
        <begin position="91"/>
        <end position="108"/>
    </location>
</feature>
<evidence type="ECO:0000256" key="8">
    <source>
        <dbReference type="ARBA" id="ARBA00023012"/>
    </source>
</evidence>
<dbReference type="PANTHER" id="PTHR24421:SF10">
    <property type="entry name" value="NITRATE_NITRITE SENSOR PROTEIN NARQ"/>
    <property type="match status" value="1"/>
</dbReference>
<keyword evidence="4" id="KW-0808">Transferase</keyword>
<gene>
    <name evidence="11" type="ORF">ACFO0C_11060</name>
</gene>
<keyword evidence="3" id="KW-0597">Phosphoprotein</keyword>
<dbReference type="Pfam" id="PF07730">
    <property type="entry name" value="HisKA_3"/>
    <property type="match status" value="1"/>
</dbReference>
<evidence type="ECO:0000313" key="11">
    <source>
        <dbReference type="EMBL" id="MFC4065471.1"/>
    </source>
</evidence>
<keyword evidence="9" id="KW-0812">Transmembrane</keyword>
<evidence type="ECO:0000259" key="10">
    <source>
        <dbReference type="Pfam" id="PF07730"/>
    </source>
</evidence>
<evidence type="ECO:0000313" key="12">
    <source>
        <dbReference type="Proteomes" id="UP001595867"/>
    </source>
</evidence>
<comment type="caution">
    <text evidence="11">The sequence shown here is derived from an EMBL/GenBank/DDBJ whole genome shotgun (WGS) entry which is preliminary data.</text>
</comment>
<dbReference type="InterPro" id="IPR050482">
    <property type="entry name" value="Sensor_HK_TwoCompSys"/>
</dbReference>
<evidence type="ECO:0000256" key="1">
    <source>
        <dbReference type="ARBA" id="ARBA00000085"/>
    </source>
</evidence>
<organism evidence="11 12">
    <name type="scientific">Actinoplanes subglobosus</name>
    <dbReference type="NCBI Taxonomy" id="1547892"/>
    <lineage>
        <taxon>Bacteria</taxon>
        <taxon>Bacillati</taxon>
        <taxon>Actinomycetota</taxon>
        <taxon>Actinomycetes</taxon>
        <taxon>Micromonosporales</taxon>
        <taxon>Micromonosporaceae</taxon>
        <taxon>Actinoplanes</taxon>
    </lineage>
</organism>
<comment type="catalytic activity">
    <reaction evidence="1">
        <text>ATP + protein L-histidine = ADP + protein N-phospho-L-histidine.</text>
        <dbReference type="EC" id="2.7.13.3"/>
    </reaction>
</comment>
<evidence type="ECO:0000256" key="9">
    <source>
        <dbReference type="SAM" id="Phobius"/>
    </source>
</evidence>
<evidence type="ECO:0000256" key="3">
    <source>
        <dbReference type="ARBA" id="ARBA00022553"/>
    </source>
</evidence>
<keyword evidence="5" id="KW-0547">Nucleotide-binding</keyword>
<keyword evidence="12" id="KW-1185">Reference proteome</keyword>
<feature type="transmembrane region" description="Helical" evidence="9">
    <location>
        <begin position="66"/>
        <end position="85"/>
    </location>
</feature>
<dbReference type="GO" id="GO:0016301">
    <property type="term" value="F:kinase activity"/>
    <property type="evidence" value="ECO:0007669"/>
    <property type="project" value="UniProtKB-KW"/>
</dbReference>
<feature type="domain" description="Signal transduction histidine kinase subgroup 3 dimerisation and phosphoacceptor" evidence="10">
    <location>
        <begin position="190"/>
        <end position="256"/>
    </location>
</feature>